<protein>
    <submittedName>
        <fullName evidence="1">Uncharacterized protein</fullName>
    </submittedName>
</protein>
<reference evidence="1 2" key="1">
    <citation type="submission" date="2016-07" db="EMBL/GenBank/DDBJ databases">
        <title>Multiple horizontal gene transfer events from other fungi enriched the ability of initially mycotrophic Trichoderma (Ascomycota) to feed on dead plant biomass.</title>
        <authorList>
            <consortium name="DOE Joint Genome Institute"/>
            <person name="Aerts A."/>
            <person name="Atanasova L."/>
            <person name="Chenthamara K."/>
            <person name="Zhang J."/>
            <person name="Grujic M."/>
            <person name="Henrissat B."/>
            <person name="Kuo A."/>
            <person name="Salamov A."/>
            <person name="Lipzen A."/>
            <person name="Labutti K."/>
            <person name="Barry K."/>
            <person name="Miao Y."/>
            <person name="Rahimi M.J."/>
            <person name="Shen Q."/>
            <person name="Grigoriev I.V."/>
            <person name="Kubicek C.P."/>
            <person name="Druzhinina I.S."/>
        </authorList>
    </citation>
    <scope>NUCLEOTIDE SEQUENCE [LARGE SCALE GENOMIC DNA]</scope>
    <source>
        <strain evidence="1 2">CBS 433.97</strain>
    </source>
</reference>
<proteinExistence type="predicted"/>
<accession>A0A2T3ZK12</accession>
<sequence>MGLQYCDNPSVLGSRSQIIAIQWYSFNLTTSLTLWCCGADPSRINGPFWNSDDFWHSRWAAFDNQGASLQHSAGILVTLMRGCTAIYPSHWPGTGQRILHSLAVRLIIGLIIFCQMSINASPLSDVARPLLPFSGLVTQELASVTQVLCWIAS</sequence>
<evidence type="ECO:0000313" key="2">
    <source>
        <dbReference type="Proteomes" id="UP000240493"/>
    </source>
</evidence>
<dbReference type="Proteomes" id="UP000240493">
    <property type="component" value="Unassembled WGS sequence"/>
</dbReference>
<dbReference type="EMBL" id="KZ679257">
    <property type="protein sequence ID" value="PTB45145.1"/>
    <property type="molecule type" value="Genomic_DNA"/>
</dbReference>
<gene>
    <name evidence="1" type="ORF">M441DRAFT_307746</name>
</gene>
<name>A0A2T3ZK12_TRIA4</name>
<keyword evidence="2" id="KW-1185">Reference proteome</keyword>
<evidence type="ECO:0000313" key="1">
    <source>
        <dbReference type="EMBL" id="PTB45145.1"/>
    </source>
</evidence>
<dbReference type="AlphaFoldDB" id="A0A2T3ZK12"/>
<organism evidence="1 2">
    <name type="scientific">Trichoderma asperellum (strain ATCC 204424 / CBS 433.97 / NBRC 101777)</name>
    <dbReference type="NCBI Taxonomy" id="1042311"/>
    <lineage>
        <taxon>Eukaryota</taxon>
        <taxon>Fungi</taxon>
        <taxon>Dikarya</taxon>
        <taxon>Ascomycota</taxon>
        <taxon>Pezizomycotina</taxon>
        <taxon>Sordariomycetes</taxon>
        <taxon>Hypocreomycetidae</taxon>
        <taxon>Hypocreales</taxon>
        <taxon>Hypocreaceae</taxon>
        <taxon>Trichoderma</taxon>
    </lineage>
</organism>